<feature type="repeat" description="PPR" evidence="6">
    <location>
        <begin position="108"/>
        <end position="142"/>
    </location>
</feature>
<name>A0A5K0Z7B2_9MAGN</name>
<dbReference type="InterPro" id="IPR046960">
    <property type="entry name" value="PPR_At4g14850-like_plant"/>
</dbReference>
<feature type="repeat" description="PPR" evidence="6">
    <location>
        <begin position="411"/>
        <end position="441"/>
    </location>
</feature>
<evidence type="ECO:0000256" key="4">
    <source>
        <dbReference type="ARBA" id="ARBA00022737"/>
    </source>
</evidence>
<dbReference type="GO" id="GO:1900865">
    <property type="term" value="P:chloroplast RNA modification"/>
    <property type="evidence" value="ECO:0007669"/>
    <property type="project" value="EnsemblPlants"/>
</dbReference>
<evidence type="ECO:0000256" key="2">
    <source>
        <dbReference type="ARBA" id="ARBA00022528"/>
    </source>
</evidence>
<evidence type="ECO:0000256" key="6">
    <source>
        <dbReference type="PROSITE-ProRule" id="PRU00708"/>
    </source>
</evidence>
<feature type="repeat" description="PPR" evidence="6">
    <location>
        <begin position="209"/>
        <end position="243"/>
    </location>
</feature>
<sequence>MLESPLPENFGDCRRQIARFCEAGRIKDAMKVFSDCSNVQLDVDTYCSLLQLCAERQSLDDGKRIEANVCHCGIERDGVLGAKLVFMYLKCGDLKEGRRVFDGMVKRSVFLWNLIMNEYAKAGEYEEAVFLFVEMQRNGVRPDSYSFSGVLKCCSALESIRGGQQVHDLLIKSGFHSYVTVGNALISFYSRCGRIECAQKVFAIMPERDVISWNATTGGLLLNGRANEAIKFFREMKSCGVKADLATMVTVLPASAELGYSLYGKEIHGHALRVGLKEETTFCNCLLDMYAKCGKLEYAIRVFDRMPQKTVVSWTSMISGYARDGQLEKAIQLFNEMELSGVRPDLFTVTSVLHACSSSGSLKYGKDIHGYIKRNGFESNLFVANALMDMYAKCRSMEDAQSIFDRMSVRDIVSWNTVIGGYAKNHLPNEALILFSQMQKEVKTNGVTMACTLPACASLSSLDRGREIHGHIVRNGYHSDGFINNALIDMYAKCGDLDVAKALFDRMSNRDLVSWTAMIAGYGMNGFGEEAISLFNQMKEAGIRPDEVSFIPLLYACSHTGLVEEGWRLFDSMRNDHGIVPKLEHYACMVDLLGRAGQLKKAYKFIQEMPVKPDSTVWGALLCACRLHRDVKLAEKVAEEVFELEPENTGFYVLLSNIYAEAEKWEGVKKLRAEITSRRLKKNPGCSWIEIKGKTNLFVAGDRSKLNSKDIQTLLKKVKAKMKEEGYTPNKRYALIDLDDQGKEDALCDHSEKLAMAFGLLNSQQGKPIRVTKNLRVCGDCHEVAKFMSKSYGREIVLRDSSRFHHFKDGRCSCRGYW</sequence>
<dbReference type="InterPro" id="IPR002885">
    <property type="entry name" value="PPR_rpt"/>
</dbReference>
<dbReference type="InterPro" id="IPR011990">
    <property type="entry name" value="TPR-like_helical_dom_sf"/>
</dbReference>
<dbReference type="GO" id="GO:0003723">
    <property type="term" value="F:RNA binding"/>
    <property type="evidence" value="ECO:0007669"/>
    <property type="project" value="InterPro"/>
</dbReference>
<evidence type="ECO:0000256" key="5">
    <source>
        <dbReference type="ARBA" id="ARBA00022946"/>
    </source>
</evidence>
<dbReference type="Gene3D" id="1.25.40.10">
    <property type="entry name" value="Tetratricopeptide repeat domain"/>
    <property type="match status" value="6"/>
</dbReference>
<dbReference type="FunFam" id="1.25.40.10:FF:000031">
    <property type="entry name" value="Pentatricopeptide repeat-containing protein mitochondrial"/>
    <property type="match status" value="1"/>
</dbReference>
<feature type="repeat" description="PPR" evidence="6">
    <location>
        <begin position="480"/>
        <end position="510"/>
    </location>
</feature>
<dbReference type="FunFam" id="1.25.40.10:FF:000366">
    <property type="entry name" value="Pentatricopeptide (PPR) repeat-containing protein"/>
    <property type="match status" value="1"/>
</dbReference>
<dbReference type="InterPro" id="IPR046848">
    <property type="entry name" value="E_motif"/>
</dbReference>
<keyword evidence="4" id="KW-0677">Repeat</keyword>
<evidence type="ECO:0000259" key="7">
    <source>
        <dbReference type="Pfam" id="PF14432"/>
    </source>
</evidence>
<reference evidence="8" key="1">
    <citation type="submission" date="2019-09" db="EMBL/GenBank/DDBJ databases">
        <authorList>
            <person name="Zhang L."/>
        </authorList>
    </citation>
    <scope>NUCLEOTIDE SEQUENCE</scope>
</reference>
<dbReference type="InterPro" id="IPR032867">
    <property type="entry name" value="DYW_dom"/>
</dbReference>
<evidence type="ECO:0000313" key="8">
    <source>
        <dbReference type="EMBL" id="VVV85298.1"/>
    </source>
</evidence>
<organism evidence="8">
    <name type="scientific">Nymphaea colorata</name>
    <name type="common">pocket water lily</name>
    <dbReference type="NCBI Taxonomy" id="210225"/>
    <lineage>
        <taxon>Eukaryota</taxon>
        <taxon>Viridiplantae</taxon>
        <taxon>Streptophyta</taxon>
        <taxon>Embryophyta</taxon>
        <taxon>Tracheophyta</taxon>
        <taxon>Spermatophyta</taxon>
        <taxon>Magnoliopsida</taxon>
        <taxon>Nymphaeales</taxon>
        <taxon>Nymphaeaceae</taxon>
        <taxon>Nymphaea</taxon>
    </lineage>
</organism>
<feature type="repeat" description="PPR" evidence="6">
    <location>
        <begin position="511"/>
        <end position="545"/>
    </location>
</feature>
<dbReference type="GO" id="GO:0010087">
    <property type="term" value="P:phloem or xylem histogenesis"/>
    <property type="evidence" value="ECO:0007669"/>
    <property type="project" value="EnsemblPlants"/>
</dbReference>
<protein>
    <recommendedName>
        <fullName evidence="7">DYW domain-containing protein</fullName>
    </recommendedName>
</protein>
<dbReference type="SUPFAM" id="SSF48452">
    <property type="entry name" value="TPR-like"/>
    <property type="match status" value="2"/>
</dbReference>
<dbReference type="PROSITE" id="PS51375">
    <property type="entry name" value="PPR"/>
    <property type="match status" value="7"/>
</dbReference>
<gene>
    <name evidence="8" type="ORF">NYM_LOCUS9584</name>
</gene>
<comment type="subcellular location">
    <subcellularLocation>
        <location evidence="1">Plastid</location>
        <location evidence="1">Chloroplast</location>
    </subcellularLocation>
</comment>
<dbReference type="GO" id="GO:0010305">
    <property type="term" value="P:leaf vascular tissue pattern formation"/>
    <property type="evidence" value="ECO:0007669"/>
    <property type="project" value="EnsemblPlants"/>
</dbReference>
<dbReference type="PANTHER" id="PTHR47926:SF362">
    <property type="entry name" value="DYW DOMAIN-CONTAINING PROTEIN"/>
    <property type="match status" value="1"/>
</dbReference>
<evidence type="ECO:0000256" key="1">
    <source>
        <dbReference type="ARBA" id="ARBA00004229"/>
    </source>
</evidence>
<proteinExistence type="predicted"/>
<feature type="domain" description="DYW" evidence="7">
    <location>
        <begin position="726"/>
        <end position="818"/>
    </location>
</feature>
<keyword evidence="5" id="KW-0809">Transit peptide</keyword>
<dbReference type="NCBIfam" id="TIGR00756">
    <property type="entry name" value="PPR"/>
    <property type="match status" value="8"/>
</dbReference>
<dbReference type="FunFam" id="1.25.40.10:FF:000344">
    <property type="entry name" value="Pentatricopeptide repeat-containing protein"/>
    <property type="match status" value="1"/>
</dbReference>
<keyword evidence="3" id="KW-0934">Plastid</keyword>
<dbReference type="Pfam" id="PF20431">
    <property type="entry name" value="E_motif"/>
    <property type="match status" value="1"/>
</dbReference>
<dbReference type="GO" id="GO:0008270">
    <property type="term" value="F:zinc ion binding"/>
    <property type="evidence" value="ECO:0007669"/>
    <property type="project" value="InterPro"/>
</dbReference>
<dbReference type="GO" id="GO:0010588">
    <property type="term" value="P:cotyledon vascular tissue pattern formation"/>
    <property type="evidence" value="ECO:0007669"/>
    <property type="project" value="EnsemblPlants"/>
</dbReference>
<dbReference type="GO" id="GO:0009507">
    <property type="term" value="C:chloroplast"/>
    <property type="evidence" value="ECO:0007669"/>
    <property type="project" value="UniProtKB-SubCell"/>
</dbReference>
<dbReference type="Gramene" id="NC13G0028460.1">
    <property type="protein sequence ID" value="NC13G0028460.1:cds"/>
    <property type="gene ID" value="NC13G0028460"/>
</dbReference>
<keyword evidence="2" id="KW-0150">Chloroplast</keyword>
<dbReference type="FunFam" id="1.25.40.10:FF:000073">
    <property type="entry name" value="Pentatricopeptide repeat-containing protein chloroplastic"/>
    <property type="match status" value="1"/>
</dbReference>
<dbReference type="FunFam" id="1.25.40.10:FF:000395">
    <property type="entry name" value="Pentatricopeptide repeat-containing protein chloroplastic"/>
    <property type="match status" value="1"/>
</dbReference>
<accession>A0A5K0Z7B2</accession>
<feature type="repeat" description="PPR" evidence="6">
    <location>
        <begin position="310"/>
        <end position="344"/>
    </location>
</feature>
<dbReference type="Pfam" id="PF01535">
    <property type="entry name" value="PPR"/>
    <property type="match status" value="5"/>
</dbReference>
<dbReference type="PANTHER" id="PTHR47926">
    <property type="entry name" value="PENTATRICOPEPTIDE REPEAT-CONTAINING PROTEIN"/>
    <property type="match status" value="1"/>
</dbReference>
<dbReference type="AlphaFoldDB" id="A0A5K0Z7B2"/>
<evidence type="ECO:0000256" key="3">
    <source>
        <dbReference type="ARBA" id="ARBA00022640"/>
    </source>
</evidence>
<dbReference type="EMBL" id="LR721778">
    <property type="protein sequence ID" value="VVV85298.1"/>
    <property type="molecule type" value="Genomic_DNA"/>
</dbReference>
<dbReference type="Pfam" id="PF14432">
    <property type="entry name" value="DYW_deaminase"/>
    <property type="match status" value="1"/>
</dbReference>
<dbReference type="Pfam" id="PF13041">
    <property type="entry name" value="PPR_2"/>
    <property type="match status" value="4"/>
</dbReference>
<feature type="repeat" description="PPR" evidence="6">
    <location>
        <begin position="279"/>
        <end position="309"/>
    </location>
</feature>